<name>A0A8F3IXP5_9LACT</name>
<dbReference type="AlphaFoldDB" id="A0A8F3IXP5"/>
<accession>A0A8F3IXP5</accession>
<organism evidence="2">
    <name type="scientific">Aerococcus viridans</name>
    <dbReference type="NCBI Taxonomy" id="1377"/>
    <lineage>
        <taxon>Bacteria</taxon>
        <taxon>Bacillati</taxon>
        <taxon>Bacillota</taxon>
        <taxon>Bacilli</taxon>
        <taxon>Lactobacillales</taxon>
        <taxon>Aerococcaceae</taxon>
        <taxon>Aerococcus</taxon>
    </lineage>
</organism>
<proteinExistence type="predicted"/>
<keyword evidence="2" id="KW-0614">Plasmid</keyword>
<feature type="region of interest" description="Disordered" evidence="1">
    <location>
        <begin position="1"/>
        <end position="21"/>
    </location>
</feature>
<geneLocation type="plasmid" evidence="2">
    <name>pAv-optrA</name>
</geneLocation>
<sequence>MDKKGFGTNVGRENPKNKTAAKKTVLKGIRVSEKAHKKLRLQSAKEDKSIREIIDEMLEIK</sequence>
<evidence type="ECO:0000256" key="1">
    <source>
        <dbReference type="SAM" id="MobiDB-lite"/>
    </source>
</evidence>
<protein>
    <submittedName>
        <fullName evidence="2">Uncharacterized protein</fullName>
    </submittedName>
</protein>
<evidence type="ECO:0000313" key="2">
    <source>
        <dbReference type="EMBL" id="QWY91706.1"/>
    </source>
</evidence>
<dbReference type="RefSeq" id="WP_218673646.1">
    <property type="nucleotide sequence ID" value="NZ_MW364930.1"/>
</dbReference>
<dbReference type="EMBL" id="MW364930">
    <property type="protein sequence ID" value="QWY91706.1"/>
    <property type="molecule type" value="Genomic_DNA"/>
</dbReference>
<reference evidence="2" key="1">
    <citation type="submission" date="2020-12" db="EMBL/GenBank/DDBJ databases">
        <authorList>
            <person name="Brenciani A."/>
            <person name="Morroni G."/>
            <person name="Fioriti S."/>
            <person name="Coccitto S.N."/>
            <person name="Cinthi M."/>
            <person name="Giovanetti E."/>
        </authorList>
    </citation>
    <scope>NUCLEOTIDE SEQUENCE</scope>
    <source>
        <plasmid evidence="2">pAv-optrA</plasmid>
    </source>
</reference>